<accession>A0A081LD92</accession>
<gene>
    <name evidence="1" type="ORF">BA70_16195</name>
</gene>
<dbReference type="eggNOG" id="ENOG5034949">
    <property type="taxonomic scope" value="Bacteria"/>
</dbReference>
<evidence type="ECO:0000313" key="1">
    <source>
        <dbReference type="EMBL" id="KEP27218.1"/>
    </source>
</evidence>
<proteinExistence type="predicted"/>
<dbReference type="AlphaFoldDB" id="A0A081LD92"/>
<dbReference type="EMBL" id="JOTP01000005">
    <property type="protein sequence ID" value="KEP27218.1"/>
    <property type="molecule type" value="Genomic_DNA"/>
</dbReference>
<name>A0A081LD92_9BACI</name>
<evidence type="ECO:0008006" key="3">
    <source>
        <dbReference type="Google" id="ProtNLM"/>
    </source>
</evidence>
<protein>
    <recommendedName>
        <fullName evidence="3">DUF2552 domain-containing protein</fullName>
    </recommendedName>
</protein>
<dbReference type="Proteomes" id="UP000028091">
    <property type="component" value="Unassembled WGS sequence"/>
</dbReference>
<organism evidence="1 2">
    <name type="scientific">Bacillus zhangzhouensis</name>
    <dbReference type="NCBI Taxonomy" id="1178540"/>
    <lineage>
        <taxon>Bacteria</taxon>
        <taxon>Bacillati</taxon>
        <taxon>Bacillota</taxon>
        <taxon>Bacilli</taxon>
        <taxon>Bacillales</taxon>
        <taxon>Bacillaceae</taxon>
        <taxon>Bacillus</taxon>
    </lineage>
</organism>
<dbReference type="OrthoDB" id="2893663at2"/>
<keyword evidence="2" id="KW-1185">Reference proteome</keyword>
<dbReference type="InterPro" id="IPR020157">
    <property type="entry name" value="Uncharacterised_YqkC"/>
</dbReference>
<reference evidence="1 2" key="1">
    <citation type="submission" date="2012-09" db="EMBL/GenBank/DDBJ databases">
        <title>Genome Sequence of Bacillus sp. DW5-4.</title>
        <authorList>
            <person name="Lai Q."/>
            <person name="Liu Y."/>
            <person name="Shao Z."/>
        </authorList>
    </citation>
    <scope>NUCLEOTIDE SEQUENCE [LARGE SCALE GENOMIC DNA]</scope>
    <source>
        <strain evidence="1 2">DW5-4</strain>
    </source>
</reference>
<sequence length="79" mass="9237">MDQKLSVIQNTAQNKTWVSFLNNNHPYSLLHWSIGGMDSVKKDVWLLQDEVTFKTEEFPTLELAVNWIKENMEQVTDVL</sequence>
<evidence type="ECO:0000313" key="2">
    <source>
        <dbReference type="Proteomes" id="UP000028091"/>
    </source>
</evidence>
<comment type="caution">
    <text evidence="1">The sequence shown here is derived from an EMBL/GenBank/DDBJ whole genome shotgun (WGS) entry which is preliminary data.</text>
</comment>
<dbReference type="RefSeq" id="WP_034319863.1">
    <property type="nucleotide sequence ID" value="NZ_JBCMYH010000014.1"/>
</dbReference>
<dbReference type="Pfam" id="PF10827">
    <property type="entry name" value="DUF2552"/>
    <property type="match status" value="1"/>
</dbReference>